<dbReference type="Proteomes" id="UP000245340">
    <property type="component" value="Unplaced"/>
</dbReference>
<dbReference type="RefSeq" id="XP_004403595.1">
    <property type="nucleotide sequence ID" value="XM_004403538.1"/>
</dbReference>
<evidence type="ECO:0000313" key="3">
    <source>
        <dbReference type="RefSeq" id="XP_004403595.1"/>
    </source>
</evidence>
<sequence length="135" mass="14824">MHRQFVRPRVRGRAEVRAGVASDSQPAEPKVFYLLWNAFWPGHSKLDSPCIPTWAQCLAHHSSGDRLNDELPFFTLNLVPPAAGTVLHLFLCSPGKCAQGTPPAKLPPPPPASKSILSRTKCSHRPSHDSWVLSS</sequence>
<proteinExistence type="predicted"/>
<organism evidence="2 3">
    <name type="scientific">Odobenus rosmarus divergens</name>
    <name type="common">Pacific walrus</name>
    <dbReference type="NCBI Taxonomy" id="9708"/>
    <lineage>
        <taxon>Eukaryota</taxon>
        <taxon>Metazoa</taxon>
        <taxon>Chordata</taxon>
        <taxon>Craniata</taxon>
        <taxon>Vertebrata</taxon>
        <taxon>Euteleostomi</taxon>
        <taxon>Mammalia</taxon>
        <taxon>Eutheria</taxon>
        <taxon>Laurasiatheria</taxon>
        <taxon>Carnivora</taxon>
        <taxon>Caniformia</taxon>
        <taxon>Pinnipedia</taxon>
        <taxon>Odobenidae</taxon>
        <taxon>Odobenus</taxon>
    </lineage>
</organism>
<gene>
    <name evidence="3" type="primary">LOC101371207</name>
</gene>
<evidence type="ECO:0000256" key="1">
    <source>
        <dbReference type="SAM" id="MobiDB-lite"/>
    </source>
</evidence>
<evidence type="ECO:0000313" key="2">
    <source>
        <dbReference type="Proteomes" id="UP000245340"/>
    </source>
</evidence>
<dbReference type="AlphaFoldDB" id="A0A9B0GNV9"/>
<reference evidence="3" key="1">
    <citation type="submission" date="2025-08" db="UniProtKB">
        <authorList>
            <consortium name="RefSeq"/>
        </authorList>
    </citation>
    <scope>IDENTIFICATION</scope>
</reference>
<protein>
    <submittedName>
        <fullName evidence="3">Uncharacterized protein LOC101371207</fullName>
    </submittedName>
</protein>
<name>A0A9B0GNV9_ODORO</name>
<accession>A0A9B0GNV9</accession>
<feature type="region of interest" description="Disordered" evidence="1">
    <location>
        <begin position="99"/>
        <end position="135"/>
    </location>
</feature>
<keyword evidence="2" id="KW-1185">Reference proteome</keyword>